<accession>A0A1H9LLB3</accession>
<dbReference type="eggNOG" id="ENOG5030F4I">
    <property type="taxonomic scope" value="Bacteria"/>
</dbReference>
<dbReference type="AlphaFoldDB" id="A0A1H9LLB3"/>
<dbReference type="RefSeq" id="WP_022759258.1">
    <property type="nucleotide sequence ID" value="NZ_CP065800.1"/>
</dbReference>
<dbReference type="Proteomes" id="UP000182584">
    <property type="component" value="Unassembled WGS sequence"/>
</dbReference>
<name>A0A1H9LLB3_BUTFI</name>
<proteinExistence type="predicted"/>
<protein>
    <submittedName>
        <fullName evidence="1">Uncharacterized protein</fullName>
    </submittedName>
</protein>
<evidence type="ECO:0000313" key="2">
    <source>
        <dbReference type="Proteomes" id="UP000182584"/>
    </source>
</evidence>
<sequence length="283" mass="32898">MNLTESFKVIRKNDADKMADFFVKNNNVANLILQEMNCTETKESVAQMTGSIFDLVSVMQSVRSMESGTYIRMVAKYIRTHGKYNFPALYNLGMILDNNLKMAYVRDNWDKLAVKNPRAFAAMERAYEELKRRAKDYSMRGFYCELQCDFVTSWTNGKPSYRHERICDFYSHKYDEERMIDSNPELIKWALLKLYEGYFITFSLLAYSYQTKASEVLTLGYRYGIMYEMVNNFGGHSITCLLPDLGPEVHQIEGDRYLALCCPKEAREGTVKCMDAFHPVFEG</sequence>
<organism evidence="1 2">
    <name type="scientific">Butyrivibrio fibrisolvens</name>
    <dbReference type="NCBI Taxonomy" id="831"/>
    <lineage>
        <taxon>Bacteria</taxon>
        <taxon>Bacillati</taxon>
        <taxon>Bacillota</taxon>
        <taxon>Clostridia</taxon>
        <taxon>Lachnospirales</taxon>
        <taxon>Lachnospiraceae</taxon>
        <taxon>Butyrivibrio</taxon>
    </lineage>
</organism>
<dbReference type="EMBL" id="FOGJ01000002">
    <property type="protein sequence ID" value="SER12216.1"/>
    <property type="molecule type" value="Genomic_DNA"/>
</dbReference>
<evidence type="ECO:0000313" key="1">
    <source>
        <dbReference type="EMBL" id="SER12216.1"/>
    </source>
</evidence>
<gene>
    <name evidence="1" type="ORF">SAMN04487884_102110</name>
</gene>
<reference evidence="1 2" key="1">
    <citation type="submission" date="2016-10" db="EMBL/GenBank/DDBJ databases">
        <authorList>
            <person name="de Groot N.N."/>
        </authorList>
    </citation>
    <scope>NUCLEOTIDE SEQUENCE [LARGE SCALE GENOMIC DNA]</scope>
    <source>
        <strain evidence="1 2">AR40</strain>
    </source>
</reference>
<dbReference type="OrthoDB" id="2001523at2"/>